<sequence>MIQLLVMAKAPVPGRVKTRLCPPCTPEQAAALAAAALADTVRTVSRVPVVRRTLVIDGDHPVPAGWTAVPQRGDGLGERLAHAFADTAVPGVPALLIGMDTPQVTAGLLAAAAAALHRSGAVLGPADDGGWWALGLTDPAAAAVLATVPMSTPETCSHTLAALHGRDVHPAALPSLRDVDTADDALAVAAACSPGSHFAAAVAEMTALAEAVVGVVA</sequence>
<reference evidence="1 2" key="1">
    <citation type="submission" date="2020-08" db="EMBL/GenBank/DDBJ databases">
        <title>Whole genome shotgun sequence of Actinoplanes ianthinogenes NBRC 13996.</title>
        <authorList>
            <person name="Komaki H."/>
            <person name="Tamura T."/>
        </authorList>
    </citation>
    <scope>NUCLEOTIDE SEQUENCE [LARGE SCALE GENOMIC DNA]</scope>
    <source>
        <strain evidence="1 2">NBRC 13996</strain>
    </source>
</reference>
<dbReference type="Pfam" id="PF09837">
    <property type="entry name" value="DUF2064"/>
    <property type="match status" value="1"/>
</dbReference>
<organism evidence="1 2">
    <name type="scientific">Actinoplanes ianthinogenes</name>
    <dbReference type="NCBI Taxonomy" id="122358"/>
    <lineage>
        <taxon>Bacteria</taxon>
        <taxon>Bacillati</taxon>
        <taxon>Actinomycetota</taxon>
        <taxon>Actinomycetes</taxon>
        <taxon>Micromonosporales</taxon>
        <taxon>Micromonosporaceae</taxon>
        <taxon>Actinoplanes</taxon>
    </lineage>
</organism>
<evidence type="ECO:0008006" key="3">
    <source>
        <dbReference type="Google" id="ProtNLM"/>
    </source>
</evidence>
<dbReference type="InterPro" id="IPR029044">
    <property type="entry name" value="Nucleotide-diphossugar_trans"/>
</dbReference>
<proteinExistence type="predicted"/>
<dbReference type="Gene3D" id="3.90.550.10">
    <property type="entry name" value="Spore Coat Polysaccharide Biosynthesis Protein SpsA, Chain A"/>
    <property type="match status" value="1"/>
</dbReference>
<protein>
    <recommendedName>
        <fullName evidence="3">Glycosyltransferase</fullName>
    </recommendedName>
</protein>
<dbReference type="PANTHER" id="PTHR36529">
    <property type="entry name" value="SLL1095 PROTEIN"/>
    <property type="match status" value="1"/>
</dbReference>
<dbReference type="PANTHER" id="PTHR36529:SF1">
    <property type="entry name" value="GLYCOSYLTRANSFERASE"/>
    <property type="match status" value="1"/>
</dbReference>
<evidence type="ECO:0000313" key="1">
    <source>
        <dbReference type="EMBL" id="BCJ48355.1"/>
    </source>
</evidence>
<dbReference type="Proteomes" id="UP000676967">
    <property type="component" value="Chromosome"/>
</dbReference>
<dbReference type="SUPFAM" id="SSF53448">
    <property type="entry name" value="Nucleotide-diphospho-sugar transferases"/>
    <property type="match status" value="1"/>
</dbReference>
<name>A0ABM7M9Q9_9ACTN</name>
<dbReference type="NCBIfam" id="TIGR04282">
    <property type="entry name" value="glyco_like_cofC"/>
    <property type="match status" value="1"/>
</dbReference>
<evidence type="ECO:0000313" key="2">
    <source>
        <dbReference type="Proteomes" id="UP000676967"/>
    </source>
</evidence>
<keyword evidence="2" id="KW-1185">Reference proteome</keyword>
<dbReference type="EMBL" id="AP023356">
    <property type="protein sequence ID" value="BCJ48355.1"/>
    <property type="molecule type" value="Genomic_DNA"/>
</dbReference>
<accession>A0ABM7M9Q9</accession>
<gene>
    <name evidence="1" type="ORF">Aiant_90120</name>
</gene>
<dbReference type="RefSeq" id="WP_189335484.1">
    <property type="nucleotide sequence ID" value="NZ_AP023356.1"/>
</dbReference>
<dbReference type="InterPro" id="IPR018641">
    <property type="entry name" value="Trfase_1_rSAM/seldom-assoc"/>
</dbReference>